<dbReference type="InterPro" id="IPR050121">
    <property type="entry name" value="Cytochrome_P450_monoxygenase"/>
</dbReference>
<keyword evidence="4 6" id="KW-0479">Metal-binding</keyword>
<sequence length="520" mass="59552">MAFLSVLVERLQQSLGLQISIGVTAFLAFVFAKAIYNIYFHPLSKFAGPKSWAASRLPFLFALLNTTLVKQTRKFHEQYGDIIRIAPDEISFANQEAWGDIYARRKGHQRTPRDDTLFFAPGQETDNIVTTSDASFHSRVRSLLSNSLTEDALRTQRPLIQGHCNTMFQNFKKMASREPSKGALINMTDWITFFAMDVIGDLALGESFHMLETGEYHDWVRTLFKYVQLITTAAAPRYYSVRATDFVFQHLVPRSVSEQQKAHKRYSDERINRRLDSRSERPDFMTPFMKNNADYKIMSKEEIFSNFSFIILGGSETIVVVCIGLLNHISRDPRIRTRLTDEIRNYFLHEEDINLDSLNDSASSLPYLEAVIHEALRMCNPIPSGLPRKVPPGGDTYCGHFLPVGTRLRVATHTISHSPKYFHDPNTFHPERWLPPPSRPPQFANDDLSASRPFGVGFSACLGKKMGMSELRLIVCRLLWGFDVEEGEEGERVRFEDWPMPSFVDKGPMRVRIRLRGEAR</sequence>
<feature type="transmembrane region" description="Helical" evidence="7">
    <location>
        <begin position="15"/>
        <end position="36"/>
    </location>
</feature>
<dbReference type="Proteomes" id="UP000664521">
    <property type="component" value="Unassembled WGS sequence"/>
</dbReference>
<keyword evidence="7" id="KW-0812">Transmembrane</keyword>
<name>A0A8H3IFJ9_9LECA</name>
<dbReference type="GO" id="GO:0004497">
    <property type="term" value="F:monooxygenase activity"/>
    <property type="evidence" value="ECO:0007669"/>
    <property type="project" value="InterPro"/>
</dbReference>
<dbReference type="SUPFAM" id="SSF48264">
    <property type="entry name" value="Cytochrome P450"/>
    <property type="match status" value="1"/>
</dbReference>
<dbReference type="PRINTS" id="PR00385">
    <property type="entry name" value="P450"/>
</dbReference>
<feature type="transmembrane region" description="Helical" evidence="7">
    <location>
        <begin position="303"/>
        <end position="326"/>
    </location>
</feature>
<dbReference type="AlphaFoldDB" id="A0A8H3IFJ9"/>
<evidence type="ECO:0000256" key="5">
    <source>
        <dbReference type="ARBA" id="ARBA00023004"/>
    </source>
</evidence>
<dbReference type="InterPro" id="IPR036396">
    <property type="entry name" value="Cyt_P450_sf"/>
</dbReference>
<dbReference type="EMBL" id="CAJPDS010000023">
    <property type="protein sequence ID" value="CAF9918955.1"/>
    <property type="molecule type" value="Genomic_DNA"/>
</dbReference>
<dbReference type="OrthoDB" id="1470350at2759"/>
<proteinExistence type="inferred from homology"/>
<gene>
    <name evidence="8" type="primary">SRB8_1</name>
    <name evidence="8" type="ORF">HETSPECPRED_003896</name>
</gene>
<dbReference type="CDD" id="cd11058">
    <property type="entry name" value="CYP60B-like"/>
    <property type="match status" value="1"/>
</dbReference>
<comment type="caution">
    <text evidence="8">The sequence shown here is derived from an EMBL/GenBank/DDBJ whole genome shotgun (WGS) entry which is preliminary data.</text>
</comment>
<keyword evidence="5 6" id="KW-0408">Iron</keyword>
<dbReference type="GO" id="GO:0005506">
    <property type="term" value="F:iron ion binding"/>
    <property type="evidence" value="ECO:0007669"/>
    <property type="project" value="InterPro"/>
</dbReference>
<comment type="cofactor">
    <cofactor evidence="1 6">
        <name>heme</name>
        <dbReference type="ChEBI" id="CHEBI:30413"/>
    </cofactor>
</comment>
<protein>
    <submittedName>
        <fullName evidence="8">RNA polymerase II mediator complex subunit</fullName>
    </submittedName>
</protein>
<dbReference type="Gene3D" id="1.10.630.10">
    <property type="entry name" value="Cytochrome P450"/>
    <property type="match status" value="1"/>
</dbReference>
<organism evidence="8 9">
    <name type="scientific">Heterodermia speciosa</name>
    <dbReference type="NCBI Taxonomy" id="116794"/>
    <lineage>
        <taxon>Eukaryota</taxon>
        <taxon>Fungi</taxon>
        <taxon>Dikarya</taxon>
        <taxon>Ascomycota</taxon>
        <taxon>Pezizomycotina</taxon>
        <taxon>Lecanoromycetes</taxon>
        <taxon>OSLEUM clade</taxon>
        <taxon>Lecanoromycetidae</taxon>
        <taxon>Caliciales</taxon>
        <taxon>Physciaceae</taxon>
        <taxon>Heterodermia</taxon>
    </lineage>
</organism>
<feature type="binding site" description="axial binding residue" evidence="6">
    <location>
        <position position="461"/>
    </location>
    <ligand>
        <name>heme</name>
        <dbReference type="ChEBI" id="CHEBI:30413"/>
    </ligand>
    <ligandPart>
        <name>Fe</name>
        <dbReference type="ChEBI" id="CHEBI:18248"/>
    </ligandPart>
</feature>
<dbReference type="PANTHER" id="PTHR24305:SF210">
    <property type="entry name" value="CYTOCHROME P450 MONOOXYGENASE ASQL-RELATED"/>
    <property type="match status" value="1"/>
</dbReference>
<dbReference type="GO" id="GO:0016705">
    <property type="term" value="F:oxidoreductase activity, acting on paired donors, with incorporation or reduction of molecular oxygen"/>
    <property type="evidence" value="ECO:0007669"/>
    <property type="project" value="InterPro"/>
</dbReference>
<evidence type="ECO:0000256" key="7">
    <source>
        <dbReference type="SAM" id="Phobius"/>
    </source>
</evidence>
<comment type="similarity">
    <text evidence="2">Belongs to the cytochrome P450 family.</text>
</comment>
<evidence type="ECO:0000256" key="4">
    <source>
        <dbReference type="ARBA" id="ARBA00022723"/>
    </source>
</evidence>
<evidence type="ECO:0000256" key="2">
    <source>
        <dbReference type="ARBA" id="ARBA00010617"/>
    </source>
</evidence>
<keyword evidence="9" id="KW-1185">Reference proteome</keyword>
<dbReference type="Pfam" id="PF00067">
    <property type="entry name" value="p450"/>
    <property type="match status" value="1"/>
</dbReference>
<evidence type="ECO:0000313" key="8">
    <source>
        <dbReference type="EMBL" id="CAF9918955.1"/>
    </source>
</evidence>
<dbReference type="PRINTS" id="PR00465">
    <property type="entry name" value="EP450IV"/>
</dbReference>
<keyword evidence="3 6" id="KW-0349">Heme</keyword>
<dbReference type="PANTHER" id="PTHR24305">
    <property type="entry name" value="CYTOCHROME P450"/>
    <property type="match status" value="1"/>
</dbReference>
<dbReference type="GO" id="GO:0020037">
    <property type="term" value="F:heme binding"/>
    <property type="evidence" value="ECO:0007669"/>
    <property type="project" value="InterPro"/>
</dbReference>
<evidence type="ECO:0000313" key="9">
    <source>
        <dbReference type="Proteomes" id="UP000664521"/>
    </source>
</evidence>
<reference evidence="8" key="1">
    <citation type="submission" date="2021-03" db="EMBL/GenBank/DDBJ databases">
        <authorList>
            <person name="Tagirdzhanova G."/>
        </authorList>
    </citation>
    <scope>NUCLEOTIDE SEQUENCE</scope>
</reference>
<keyword evidence="7" id="KW-0472">Membrane</keyword>
<keyword evidence="7" id="KW-1133">Transmembrane helix</keyword>
<dbReference type="InterPro" id="IPR002403">
    <property type="entry name" value="Cyt_P450_E_grp-IV"/>
</dbReference>
<accession>A0A8H3IFJ9</accession>
<evidence type="ECO:0000256" key="6">
    <source>
        <dbReference type="PIRSR" id="PIRSR602403-1"/>
    </source>
</evidence>
<evidence type="ECO:0000256" key="3">
    <source>
        <dbReference type="ARBA" id="ARBA00022617"/>
    </source>
</evidence>
<evidence type="ECO:0000256" key="1">
    <source>
        <dbReference type="ARBA" id="ARBA00001971"/>
    </source>
</evidence>
<dbReference type="InterPro" id="IPR001128">
    <property type="entry name" value="Cyt_P450"/>
</dbReference>